<dbReference type="Ensembl" id="ENSVKKT00000001134.1">
    <property type="protein sequence ID" value="ENSVKKP00000001093.1"/>
    <property type="gene ID" value="ENSVKKG00000000896.1"/>
</dbReference>
<dbReference type="InterPro" id="IPR001870">
    <property type="entry name" value="B30.2/SPRY"/>
</dbReference>
<dbReference type="OMA" id="CWEVEIL"/>
<dbReference type="Gene3D" id="3.30.160.60">
    <property type="entry name" value="Classic Zinc Finger"/>
    <property type="match status" value="1"/>
</dbReference>
<dbReference type="InterPro" id="IPR000315">
    <property type="entry name" value="Znf_B-box"/>
</dbReference>
<keyword evidence="3 6" id="KW-0479">Metal-binding</keyword>
<dbReference type="SUPFAM" id="SSF57845">
    <property type="entry name" value="B-box zinc-binding domain"/>
    <property type="match status" value="1"/>
</dbReference>
<feature type="coiled-coil region" evidence="7">
    <location>
        <begin position="80"/>
        <end position="119"/>
    </location>
</feature>
<proteinExistence type="inferred from homology"/>
<dbReference type="FunFam" id="2.60.120.920:FF:000004">
    <property type="entry name" value="Butyrophilin subfamily 1 member A1"/>
    <property type="match status" value="1"/>
</dbReference>
<dbReference type="InterPro" id="IPR043136">
    <property type="entry name" value="B30.2/SPRY_sf"/>
</dbReference>
<keyword evidence="7" id="KW-0175">Coiled coil</keyword>
<dbReference type="InterPro" id="IPR003877">
    <property type="entry name" value="SPRY_dom"/>
</dbReference>
<evidence type="ECO:0000313" key="10">
    <source>
        <dbReference type="Ensembl" id="ENSVKKP00000001093.1"/>
    </source>
</evidence>
<dbReference type="SUPFAM" id="SSF49899">
    <property type="entry name" value="Concanavalin A-like lectins/glucanases"/>
    <property type="match status" value="1"/>
</dbReference>
<dbReference type="Pfam" id="PF00643">
    <property type="entry name" value="zf-B_box"/>
    <property type="match status" value="1"/>
</dbReference>
<evidence type="ECO:0000256" key="5">
    <source>
        <dbReference type="ARBA" id="ARBA00034460"/>
    </source>
</evidence>
<accession>A0A8D2IRR9</accession>
<dbReference type="InterPro" id="IPR013320">
    <property type="entry name" value="ConA-like_dom_sf"/>
</dbReference>
<evidence type="ECO:0000256" key="3">
    <source>
        <dbReference type="ARBA" id="ARBA00022771"/>
    </source>
</evidence>
<evidence type="ECO:0000313" key="11">
    <source>
        <dbReference type="Proteomes" id="UP000694545"/>
    </source>
</evidence>
<reference evidence="10" key="1">
    <citation type="submission" date="2025-08" db="UniProtKB">
        <authorList>
            <consortium name="Ensembl"/>
        </authorList>
    </citation>
    <scope>IDENTIFICATION</scope>
</reference>
<dbReference type="Pfam" id="PF00622">
    <property type="entry name" value="SPRY"/>
    <property type="match status" value="1"/>
</dbReference>
<dbReference type="AlphaFoldDB" id="A0A8D2IRR9"/>
<evidence type="ECO:0000256" key="6">
    <source>
        <dbReference type="PROSITE-ProRule" id="PRU00024"/>
    </source>
</evidence>
<evidence type="ECO:0008006" key="12">
    <source>
        <dbReference type="Google" id="ProtNLM"/>
    </source>
</evidence>
<evidence type="ECO:0000256" key="4">
    <source>
        <dbReference type="ARBA" id="ARBA00022833"/>
    </source>
</evidence>
<dbReference type="PANTHER" id="PTHR24103">
    <property type="entry name" value="E3 UBIQUITIN-PROTEIN LIGASE TRIM"/>
    <property type="match status" value="1"/>
</dbReference>
<sequence length="462" mass="52636">MCPQCRAPFRPGGAKPNRQLANLVELLKELQESKRAAGGGGVCERHREPLKLFCRDDAAAICVVCDRSKEHREHGVIPLEEAVQECKEKIQAQMTSLEKERENLKNQKLAEELRSQESLKLLGEEKQKINSAFEQMHTFLEEERSLCLAQLNVLEKTVEKRQEENSTRLVEKISQLGDLIAEMEGKLQQSANEFLQDFNKILNRSQEEQAGQAPDPSPRLDGRVAQCCQMNRALENSLAKCRDILELVLNTAFWEQASQKAVDVTLDPITAHPDLILSGDLKCVKWEGIGLDLPDNPERFDETCSVLGCERFSSGEHWWEVEVDGRIWETWCSGKATEVMWAVGVARESVARKGKINHYPNENIWAVGKAMSNLFLSCKFWAFTSPGWTPLTLRNELRMIRVYLDYEKGRVEFFDADTQDVIFTFSTSFMGESIRPYFWVNPGVRMKCRDMRSTPAPSLCLS</sequence>
<keyword evidence="4" id="KW-0862">Zinc</keyword>
<feature type="domain" description="B30.2/SPRY" evidence="9">
    <location>
        <begin position="244"/>
        <end position="456"/>
    </location>
</feature>
<feature type="domain" description="B box-type" evidence="8">
    <location>
        <begin position="42"/>
        <end position="79"/>
    </location>
</feature>
<keyword evidence="2" id="KW-0800">Toxin</keyword>
<dbReference type="PROSITE" id="PS50188">
    <property type="entry name" value="B302_SPRY"/>
    <property type="match status" value="1"/>
</dbReference>
<comment type="similarity">
    <text evidence="1">Belongs to the ohanin/vespryn family.</text>
</comment>
<evidence type="ECO:0000259" key="8">
    <source>
        <dbReference type="PROSITE" id="PS50119"/>
    </source>
</evidence>
<dbReference type="InterPro" id="IPR050143">
    <property type="entry name" value="TRIM/RBCC"/>
</dbReference>
<dbReference type="Gene3D" id="2.60.120.920">
    <property type="match status" value="1"/>
</dbReference>
<evidence type="ECO:0000256" key="1">
    <source>
        <dbReference type="ARBA" id="ARBA00009651"/>
    </source>
</evidence>
<name>A0A8D2IRR9_VARKO</name>
<dbReference type="CDD" id="cd12888">
    <property type="entry name" value="SPRY_PRY_TRIM7_like"/>
    <property type="match status" value="1"/>
</dbReference>
<keyword evidence="3 6" id="KW-0863">Zinc-finger</keyword>
<dbReference type="SMART" id="SM00336">
    <property type="entry name" value="BBOX"/>
    <property type="match status" value="1"/>
</dbReference>
<dbReference type="Proteomes" id="UP000694545">
    <property type="component" value="Unplaced"/>
</dbReference>
<dbReference type="PRINTS" id="PR01407">
    <property type="entry name" value="BUTYPHLNCDUF"/>
</dbReference>
<evidence type="ECO:0000259" key="9">
    <source>
        <dbReference type="PROSITE" id="PS50188"/>
    </source>
</evidence>
<protein>
    <recommendedName>
        <fullName evidence="12">Zinc finger protein RFP-like</fullName>
    </recommendedName>
</protein>
<keyword evidence="2" id="KW-0528">Neurotoxin</keyword>
<dbReference type="InterPro" id="IPR003879">
    <property type="entry name" value="Butyrophylin_SPRY"/>
</dbReference>
<keyword evidence="11" id="KW-1185">Reference proteome</keyword>
<comment type="function">
    <text evidence="5">Neurotoxin that produces dose-dependent hypolocomotion and hyperalgesia in mice. May directly act on the central nervous system, as it is 6500-fold more potent when administered intracerebroventricularly than intraperitoneal.</text>
</comment>
<dbReference type="Pfam" id="PF13765">
    <property type="entry name" value="PRY"/>
    <property type="match status" value="1"/>
</dbReference>
<dbReference type="InterPro" id="IPR006574">
    <property type="entry name" value="PRY"/>
</dbReference>
<organism evidence="10 11">
    <name type="scientific">Varanus komodoensis</name>
    <name type="common">Komodo dragon</name>
    <dbReference type="NCBI Taxonomy" id="61221"/>
    <lineage>
        <taxon>Eukaryota</taxon>
        <taxon>Metazoa</taxon>
        <taxon>Chordata</taxon>
        <taxon>Craniata</taxon>
        <taxon>Vertebrata</taxon>
        <taxon>Euteleostomi</taxon>
        <taxon>Lepidosauria</taxon>
        <taxon>Squamata</taxon>
        <taxon>Bifurcata</taxon>
        <taxon>Unidentata</taxon>
        <taxon>Episquamata</taxon>
        <taxon>Toxicofera</taxon>
        <taxon>Anguimorpha</taxon>
        <taxon>Paleoanguimorpha</taxon>
        <taxon>Varanoidea</taxon>
        <taxon>Varanidae</taxon>
        <taxon>Varanus</taxon>
    </lineage>
</organism>
<evidence type="ECO:0000256" key="7">
    <source>
        <dbReference type="SAM" id="Coils"/>
    </source>
</evidence>
<dbReference type="PROSITE" id="PS50119">
    <property type="entry name" value="ZF_BBOX"/>
    <property type="match status" value="1"/>
</dbReference>
<evidence type="ECO:0000256" key="2">
    <source>
        <dbReference type="ARBA" id="ARBA00022699"/>
    </source>
</evidence>
<dbReference type="CDD" id="cd19762">
    <property type="entry name" value="Bbox2_TRIM7-like"/>
    <property type="match status" value="1"/>
</dbReference>
<dbReference type="SMART" id="SM00449">
    <property type="entry name" value="SPRY"/>
    <property type="match status" value="1"/>
</dbReference>
<dbReference type="GO" id="GO:0008270">
    <property type="term" value="F:zinc ion binding"/>
    <property type="evidence" value="ECO:0007669"/>
    <property type="project" value="UniProtKB-KW"/>
</dbReference>
<reference evidence="10" key="2">
    <citation type="submission" date="2025-09" db="UniProtKB">
        <authorList>
            <consortium name="Ensembl"/>
        </authorList>
    </citation>
    <scope>IDENTIFICATION</scope>
</reference>
<dbReference type="SMART" id="SM00589">
    <property type="entry name" value="PRY"/>
    <property type="match status" value="1"/>
</dbReference>